<evidence type="ECO:0000313" key="3">
    <source>
        <dbReference type="Proteomes" id="UP001201163"/>
    </source>
</evidence>
<organism evidence="2 3">
    <name type="scientific">Lactarius akahatsu</name>
    <dbReference type="NCBI Taxonomy" id="416441"/>
    <lineage>
        <taxon>Eukaryota</taxon>
        <taxon>Fungi</taxon>
        <taxon>Dikarya</taxon>
        <taxon>Basidiomycota</taxon>
        <taxon>Agaricomycotina</taxon>
        <taxon>Agaricomycetes</taxon>
        <taxon>Russulales</taxon>
        <taxon>Russulaceae</taxon>
        <taxon>Lactarius</taxon>
    </lineage>
</organism>
<name>A0AAD4Q8T9_9AGAM</name>
<accession>A0AAD4Q8T9</accession>
<feature type="domain" description="Fungal STAND N-terminal Goodbye" evidence="1">
    <location>
        <begin position="19"/>
        <end position="140"/>
    </location>
</feature>
<gene>
    <name evidence="2" type="ORF">EDB92DRAFT_1142390</name>
</gene>
<keyword evidence="3" id="KW-1185">Reference proteome</keyword>
<dbReference type="InterPro" id="IPR031350">
    <property type="entry name" value="Goodbye_dom"/>
</dbReference>
<dbReference type="AlphaFoldDB" id="A0AAD4Q8T9"/>
<proteinExistence type="predicted"/>
<evidence type="ECO:0000313" key="2">
    <source>
        <dbReference type="EMBL" id="KAH8987317.1"/>
    </source>
</evidence>
<dbReference type="EMBL" id="JAKELL010000048">
    <property type="protein sequence ID" value="KAH8987317.1"/>
    <property type="molecule type" value="Genomic_DNA"/>
</dbReference>
<sequence length="262" mass="29288">MSSTQIPDSSSQFKSILDGALTEYKKKTGNDLLDNWLAKELQSCDSAEAVLDIIQSHAEAFDKFRNGDNKLMKWIRSSVHVLYTISSTLGEGVGIALPPAKAVFVGIGVLLAAAKDVQSSHDALVDLFERIQFFLKRLGVHTQISLTKDMVEILMKIVAEVLSILSIATKEMQQSRTKTYLKKLVGRADIEDGLKRLDSLTREEFQMAMVEVRMALAQVLKSASEHRHDAKKAYGTVQEIARNVDEMMYTVGKIKYNMDEIM</sequence>
<dbReference type="Pfam" id="PF17109">
    <property type="entry name" value="Goodbye"/>
    <property type="match status" value="1"/>
</dbReference>
<protein>
    <recommendedName>
        <fullName evidence="1">Fungal STAND N-terminal Goodbye domain-containing protein</fullName>
    </recommendedName>
</protein>
<evidence type="ECO:0000259" key="1">
    <source>
        <dbReference type="Pfam" id="PF17109"/>
    </source>
</evidence>
<comment type="caution">
    <text evidence="2">The sequence shown here is derived from an EMBL/GenBank/DDBJ whole genome shotgun (WGS) entry which is preliminary data.</text>
</comment>
<reference evidence="2" key="1">
    <citation type="submission" date="2022-01" db="EMBL/GenBank/DDBJ databases">
        <title>Comparative genomics reveals a dynamic genome evolution in the ectomycorrhizal milk-cap (Lactarius) mushrooms.</title>
        <authorList>
            <consortium name="DOE Joint Genome Institute"/>
            <person name="Lebreton A."/>
            <person name="Tang N."/>
            <person name="Kuo A."/>
            <person name="LaButti K."/>
            <person name="Drula E."/>
            <person name="Barry K."/>
            <person name="Clum A."/>
            <person name="Lipzen A."/>
            <person name="Mousain D."/>
            <person name="Ng V."/>
            <person name="Wang R."/>
            <person name="Wang X."/>
            <person name="Dai Y."/>
            <person name="Henrissat B."/>
            <person name="Grigoriev I.V."/>
            <person name="Guerin-Laguette A."/>
            <person name="Yu F."/>
            <person name="Martin F.M."/>
        </authorList>
    </citation>
    <scope>NUCLEOTIDE SEQUENCE</scope>
    <source>
        <strain evidence="2">QP</strain>
    </source>
</reference>
<dbReference type="Proteomes" id="UP001201163">
    <property type="component" value="Unassembled WGS sequence"/>
</dbReference>